<accession>A0A1H2W6C1</accession>
<sequence length="48" mass="5784">MIDLPNARGTRHRVPLSLCPERAFGESTGRYRRELRVHCYRMLRTRVR</sequence>
<protein>
    <submittedName>
        <fullName evidence="1">Uncharacterized protein</fullName>
    </submittedName>
</protein>
<dbReference type="Proteomes" id="UP000199529">
    <property type="component" value="Unassembled WGS sequence"/>
</dbReference>
<name>A0A1H2W6C1_9PSEU</name>
<dbReference type="AlphaFoldDB" id="A0A1H2W6C1"/>
<keyword evidence="2" id="KW-1185">Reference proteome</keyword>
<evidence type="ECO:0000313" key="2">
    <source>
        <dbReference type="Proteomes" id="UP000199529"/>
    </source>
</evidence>
<evidence type="ECO:0000313" key="1">
    <source>
        <dbReference type="EMBL" id="SDW76192.1"/>
    </source>
</evidence>
<dbReference type="EMBL" id="FNOK01000005">
    <property type="protein sequence ID" value="SDW76192.1"/>
    <property type="molecule type" value="Genomic_DNA"/>
</dbReference>
<organism evidence="1 2">
    <name type="scientific">Saccharopolyspora shandongensis</name>
    <dbReference type="NCBI Taxonomy" id="418495"/>
    <lineage>
        <taxon>Bacteria</taxon>
        <taxon>Bacillati</taxon>
        <taxon>Actinomycetota</taxon>
        <taxon>Actinomycetes</taxon>
        <taxon>Pseudonocardiales</taxon>
        <taxon>Pseudonocardiaceae</taxon>
        <taxon>Saccharopolyspora</taxon>
    </lineage>
</organism>
<proteinExistence type="predicted"/>
<gene>
    <name evidence="1" type="ORF">SAMN05216215_100568</name>
</gene>
<reference evidence="2" key="1">
    <citation type="submission" date="2016-10" db="EMBL/GenBank/DDBJ databases">
        <authorList>
            <person name="Varghese N."/>
            <person name="Submissions S."/>
        </authorList>
    </citation>
    <scope>NUCLEOTIDE SEQUENCE [LARGE SCALE GENOMIC DNA]</scope>
    <source>
        <strain evidence="2">CGMCC 4.3530</strain>
    </source>
</reference>